<evidence type="ECO:0000256" key="1">
    <source>
        <dbReference type="SAM" id="MobiDB-lite"/>
    </source>
</evidence>
<name>A0AAV4Y6F3_CAEEX</name>
<evidence type="ECO:0000313" key="3">
    <source>
        <dbReference type="Proteomes" id="UP001054945"/>
    </source>
</evidence>
<dbReference type="EMBL" id="BPLR01018816">
    <property type="protein sequence ID" value="GIZ02479.1"/>
    <property type="molecule type" value="Genomic_DNA"/>
</dbReference>
<protein>
    <submittedName>
        <fullName evidence="2">Uncharacterized protein</fullName>
    </submittedName>
</protein>
<accession>A0AAV4Y6F3</accession>
<proteinExistence type="predicted"/>
<dbReference type="Proteomes" id="UP001054945">
    <property type="component" value="Unassembled WGS sequence"/>
</dbReference>
<sequence length="81" mass="9289">MQLTTARGELSDGMQCPSSIGGEINQWKDRARSHQPVREGRRRVWQKGGINCAEMRSFKLLNNKSIGFQPKVNDDLFAKRR</sequence>
<feature type="region of interest" description="Disordered" evidence="1">
    <location>
        <begin position="1"/>
        <end position="22"/>
    </location>
</feature>
<comment type="caution">
    <text evidence="2">The sequence shown here is derived from an EMBL/GenBank/DDBJ whole genome shotgun (WGS) entry which is preliminary data.</text>
</comment>
<organism evidence="2 3">
    <name type="scientific">Caerostris extrusa</name>
    <name type="common">Bark spider</name>
    <name type="synonym">Caerostris bankana</name>
    <dbReference type="NCBI Taxonomy" id="172846"/>
    <lineage>
        <taxon>Eukaryota</taxon>
        <taxon>Metazoa</taxon>
        <taxon>Ecdysozoa</taxon>
        <taxon>Arthropoda</taxon>
        <taxon>Chelicerata</taxon>
        <taxon>Arachnida</taxon>
        <taxon>Araneae</taxon>
        <taxon>Araneomorphae</taxon>
        <taxon>Entelegynae</taxon>
        <taxon>Araneoidea</taxon>
        <taxon>Araneidae</taxon>
        <taxon>Caerostris</taxon>
    </lineage>
</organism>
<gene>
    <name evidence="2" type="ORF">CEXT_728671</name>
</gene>
<reference evidence="2 3" key="1">
    <citation type="submission" date="2021-06" db="EMBL/GenBank/DDBJ databases">
        <title>Caerostris extrusa draft genome.</title>
        <authorList>
            <person name="Kono N."/>
            <person name="Arakawa K."/>
        </authorList>
    </citation>
    <scope>NUCLEOTIDE SEQUENCE [LARGE SCALE GENOMIC DNA]</scope>
</reference>
<dbReference type="AlphaFoldDB" id="A0AAV4Y6F3"/>
<keyword evidence="3" id="KW-1185">Reference proteome</keyword>
<evidence type="ECO:0000313" key="2">
    <source>
        <dbReference type="EMBL" id="GIZ02479.1"/>
    </source>
</evidence>